<comment type="caution">
    <text evidence="1">The sequence shown here is derived from an EMBL/GenBank/DDBJ whole genome shotgun (WGS) entry which is preliminary data.</text>
</comment>
<reference evidence="1" key="1">
    <citation type="submission" date="2022-06" db="EMBL/GenBank/DDBJ databases">
        <authorList>
            <consortium name="SYNGENTA / RWTH Aachen University"/>
        </authorList>
    </citation>
    <scope>NUCLEOTIDE SEQUENCE</scope>
</reference>
<protein>
    <submittedName>
        <fullName evidence="1">Uncharacterized protein</fullName>
    </submittedName>
</protein>
<sequence>MTTPGGEEVRRPTNKNKKWLLGGVICGRKSILESVSEGLVVWIEEAQTDRLGYDLRRWEPEEYEYLKRWWMQVNKKTGEVNMDENKEVVSVAKKLSTAFEKYRCGLHPSHFKVRDGKSFS</sequence>
<keyword evidence="2" id="KW-1185">Reference proteome</keyword>
<accession>A0AAV0AGX1</accession>
<dbReference type="Proteomes" id="UP001153365">
    <property type="component" value="Unassembled WGS sequence"/>
</dbReference>
<name>A0AAV0AGX1_PHAPC</name>
<evidence type="ECO:0000313" key="2">
    <source>
        <dbReference type="Proteomes" id="UP001153365"/>
    </source>
</evidence>
<dbReference type="EMBL" id="CALTRL010000093">
    <property type="protein sequence ID" value="CAH7666291.1"/>
    <property type="molecule type" value="Genomic_DNA"/>
</dbReference>
<gene>
    <name evidence="1" type="ORF">PPACK8108_LOCUS635</name>
</gene>
<proteinExistence type="predicted"/>
<dbReference type="AlphaFoldDB" id="A0AAV0AGX1"/>
<evidence type="ECO:0000313" key="1">
    <source>
        <dbReference type="EMBL" id="CAH7666291.1"/>
    </source>
</evidence>
<organism evidence="1 2">
    <name type="scientific">Phakopsora pachyrhizi</name>
    <name type="common">Asian soybean rust disease fungus</name>
    <dbReference type="NCBI Taxonomy" id="170000"/>
    <lineage>
        <taxon>Eukaryota</taxon>
        <taxon>Fungi</taxon>
        <taxon>Dikarya</taxon>
        <taxon>Basidiomycota</taxon>
        <taxon>Pucciniomycotina</taxon>
        <taxon>Pucciniomycetes</taxon>
        <taxon>Pucciniales</taxon>
        <taxon>Phakopsoraceae</taxon>
        <taxon>Phakopsora</taxon>
    </lineage>
</organism>